<name>A0A382P312_9ZZZZ</name>
<sequence>MNKIFTIRSVFTIVIASLFIGFSVVALVLSVSTALFPETDSRLLTILSIFIGQGIIVLPVFTIIYLKNESFTQSFRLKPIPLNSIFSIVVLSLGTIILSDEIDRLIGMVLPKPDYIEKLAELFQFDTPLYALLLIFATVLIAPVSEEILFRGFLQQFLENHWKDVTKAVLITSLFFAAIHMNPGWLIQIYLLGIILGYLAWKTGSVFPGLILHSLNNGMALIMQNVQVPWIN</sequence>
<feature type="transmembrane region" description="Helical" evidence="1">
    <location>
        <begin position="129"/>
        <end position="150"/>
    </location>
</feature>
<feature type="transmembrane region" description="Helical" evidence="1">
    <location>
        <begin position="80"/>
        <end position="98"/>
    </location>
</feature>
<dbReference type="PANTHER" id="PTHR43592">
    <property type="entry name" value="CAAX AMINO TERMINAL PROTEASE"/>
    <property type="match status" value="1"/>
</dbReference>
<dbReference type="AlphaFoldDB" id="A0A382P312"/>
<dbReference type="InterPro" id="IPR003675">
    <property type="entry name" value="Rce1/LyrA-like_dom"/>
</dbReference>
<organism evidence="3">
    <name type="scientific">marine metagenome</name>
    <dbReference type="NCBI Taxonomy" id="408172"/>
    <lineage>
        <taxon>unclassified sequences</taxon>
        <taxon>metagenomes</taxon>
        <taxon>ecological metagenomes</taxon>
    </lineage>
</organism>
<accession>A0A382P312</accession>
<proteinExistence type="predicted"/>
<reference evidence="3" key="1">
    <citation type="submission" date="2018-05" db="EMBL/GenBank/DDBJ databases">
        <authorList>
            <person name="Lanie J.A."/>
            <person name="Ng W.-L."/>
            <person name="Kazmierczak K.M."/>
            <person name="Andrzejewski T.M."/>
            <person name="Davidsen T.M."/>
            <person name="Wayne K.J."/>
            <person name="Tettelin H."/>
            <person name="Glass J.I."/>
            <person name="Rusch D."/>
            <person name="Podicherti R."/>
            <person name="Tsui H.-C.T."/>
            <person name="Winkler M.E."/>
        </authorList>
    </citation>
    <scope>NUCLEOTIDE SEQUENCE</scope>
</reference>
<dbReference type="PANTHER" id="PTHR43592:SF15">
    <property type="entry name" value="CAAX AMINO TERMINAL PROTEASE FAMILY PROTEIN"/>
    <property type="match status" value="1"/>
</dbReference>
<keyword evidence="1" id="KW-0812">Transmembrane</keyword>
<gene>
    <name evidence="3" type="ORF">METZ01_LOCUS320114</name>
</gene>
<feature type="transmembrane region" description="Helical" evidence="1">
    <location>
        <begin position="43"/>
        <end position="68"/>
    </location>
</feature>
<dbReference type="GO" id="GO:0080120">
    <property type="term" value="P:CAAX-box protein maturation"/>
    <property type="evidence" value="ECO:0007669"/>
    <property type="project" value="UniProtKB-ARBA"/>
</dbReference>
<dbReference type="Pfam" id="PF02517">
    <property type="entry name" value="Rce1-like"/>
    <property type="match status" value="1"/>
</dbReference>
<keyword evidence="1" id="KW-1133">Transmembrane helix</keyword>
<evidence type="ECO:0000313" key="3">
    <source>
        <dbReference type="EMBL" id="SVC67260.1"/>
    </source>
</evidence>
<dbReference type="EMBL" id="UINC01104251">
    <property type="protein sequence ID" value="SVC67260.1"/>
    <property type="molecule type" value="Genomic_DNA"/>
</dbReference>
<feature type="transmembrane region" description="Helical" evidence="1">
    <location>
        <begin position="162"/>
        <end position="179"/>
    </location>
</feature>
<feature type="domain" description="CAAX prenyl protease 2/Lysostaphin resistance protein A-like" evidence="2">
    <location>
        <begin position="131"/>
        <end position="219"/>
    </location>
</feature>
<keyword evidence="1" id="KW-0472">Membrane</keyword>
<protein>
    <recommendedName>
        <fullName evidence="2">CAAX prenyl protease 2/Lysostaphin resistance protein A-like domain-containing protein</fullName>
    </recommendedName>
</protein>
<dbReference type="GO" id="GO:0004175">
    <property type="term" value="F:endopeptidase activity"/>
    <property type="evidence" value="ECO:0007669"/>
    <property type="project" value="UniProtKB-ARBA"/>
</dbReference>
<feature type="transmembrane region" description="Helical" evidence="1">
    <location>
        <begin position="12"/>
        <end position="37"/>
    </location>
</feature>
<evidence type="ECO:0000259" key="2">
    <source>
        <dbReference type="Pfam" id="PF02517"/>
    </source>
</evidence>
<evidence type="ECO:0000256" key="1">
    <source>
        <dbReference type="SAM" id="Phobius"/>
    </source>
</evidence>
<feature type="non-terminal residue" evidence="3">
    <location>
        <position position="232"/>
    </location>
</feature>